<reference evidence="2" key="1">
    <citation type="submission" date="2020-05" db="EMBL/GenBank/DDBJ databases">
        <authorList>
            <person name="Chiriac C."/>
            <person name="Salcher M."/>
            <person name="Ghai R."/>
            <person name="Kavagutti S V."/>
        </authorList>
    </citation>
    <scope>NUCLEOTIDE SEQUENCE</scope>
</reference>
<gene>
    <name evidence="2" type="ORF">UFOPK2366_01338</name>
</gene>
<evidence type="ECO:0000313" key="2">
    <source>
        <dbReference type="EMBL" id="CAB4702608.1"/>
    </source>
</evidence>
<dbReference type="InterPro" id="IPR012354">
    <property type="entry name" value="Esterase_lipase"/>
</dbReference>
<dbReference type="InterPro" id="IPR022742">
    <property type="entry name" value="Hydrolase_4"/>
</dbReference>
<dbReference type="SUPFAM" id="SSF53474">
    <property type="entry name" value="alpha/beta-Hydrolases"/>
    <property type="match status" value="1"/>
</dbReference>
<protein>
    <submittedName>
        <fullName evidence="2">Unannotated protein</fullName>
    </submittedName>
</protein>
<organism evidence="2">
    <name type="scientific">freshwater metagenome</name>
    <dbReference type="NCBI Taxonomy" id="449393"/>
    <lineage>
        <taxon>unclassified sequences</taxon>
        <taxon>metagenomes</taxon>
        <taxon>ecological metagenomes</taxon>
    </lineage>
</organism>
<dbReference type="Pfam" id="PF12146">
    <property type="entry name" value="Hydrolase_4"/>
    <property type="match status" value="1"/>
</dbReference>
<feature type="domain" description="Serine aminopeptidase S33" evidence="1">
    <location>
        <begin position="23"/>
        <end position="229"/>
    </location>
</feature>
<dbReference type="GO" id="GO:0052689">
    <property type="term" value="F:carboxylic ester hydrolase activity"/>
    <property type="evidence" value="ECO:0007669"/>
    <property type="project" value="InterPro"/>
</dbReference>
<sequence length="253" mass="26694">MTFSIMPGADAWSHSTTAAHGALVIHGFTGNPASMRGVAEAFAAGGYNVELPRLPGHGTAVEDMLSTNWSDWSGEVEAAYQRLAARCSTIVVAGLSMGGLLTLWIAGEHPEIAGIVCINPVTQAQAPEVVAMLQGMIDSGTEIIPGIGSDIADPSSKEKAYDGTPIRCLLSLVNDGAATVAPSYPSLKMPLMLMNSPQDHVVEPAQSDYLAANYGGTVERLTLERSYHVATQDYDKELIFTEAVAFTNRVISA</sequence>
<dbReference type="PANTHER" id="PTHR11614">
    <property type="entry name" value="PHOSPHOLIPASE-RELATED"/>
    <property type="match status" value="1"/>
</dbReference>
<name>A0A6J6Q1I3_9ZZZZ</name>
<dbReference type="AlphaFoldDB" id="A0A6J6Q1I3"/>
<evidence type="ECO:0000259" key="1">
    <source>
        <dbReference type="Pfam" id="PF12146"/>
    </source>
</evidence>
<dbReference type="Gene3D" id="3.40.50.1820">
    <property type="entry name" value="alpha/beta hydrolase"/>
    <property type="match status" value="1"/>
</dbReference>
<dbReference type="InterPro" id="IPR029058">
    <property type="entry name" value="AB_hydrolase_fold"/>
</dbReference>
<accession>A0A6J6Q1I3</accession>
<dbReference type="PIRSF" id="PIRSF017388">
    <property type="entry name" value="Esterase_lipase"/>
    <property type="match status" value="1"/>
</dbReference>
<proteinExistence type="predicted"/>
<dbReference type="EMBL" id="CAEZXM010000263">
    <property type="protein sequence ID" value="CAB4702608.1"/>
    <property type="molecule type" value="Genomic_DNA"/>
</dbReference>
<dbReference type="InterPro" id="IPR051044">
    <property type="entry name" value="MAG_DAG_Lipase"/>
</dbReference>